<name>A0A815A900_9BILA</name>
<feature type="transmembrane region" description="Helical" evidence="8">
    <location>
        <begin position="181"/>
        <end position="205"/>
    </location>
</feature>
<evidence type="ECO:0000256" key="4">
    <source>
        <dbReference type="ARBA" id="ARBA00023040"/>
    </source>
</evidence>
<evidence type="ECO:0000256" key="7">
    <source>
        <dbReference type="ARBA" id="ARBA00023224"/>
    </source>
</evidence>
<dbReference type="GO" id="GO:0004930">
    <property type="term" value="F:G protein-coupled receptor activity"/>
    <property type="evidence" value="ECO:0007669"/>
    <property type="project" value="UniProtKB-KW"/>
</dbReference>
<dbReference type="Proteomes" id="UP000663844">
    <property type="component" value="Unassembled WGS sequence"/>
</dbReference>
<proteinExistence type="predicted"/>
<dbReference type="Gene3D" id="1.20.1070.10">
    <property type="entry name" value="Rhodopsin 7-helix transmembrane proteins"/>
    <property type="match status" value="1"/>
</dbReference>
<dbReference type="AlphaFoldDB" id="A0A815A900"/>
<evidence type="ECO:0000313" key="10">
    <source>
        <dbReference type="EMBL" id="CAF1252361.1"/>
    </source>
</evidence>
<keyword evidence="7" id="KW-0807">Transducer</keyword>
<feature type="transmembrane region" description="Helical" evidence="8">
    <location>
        <begin position="97"/>
        <end position="116"/>
    </location>
</feature>
<evidence type="ECO:0000256" key="5">
    <source>
        <dbReference type="ARBA" id="ARBA00023136"/>
    </source>
</evidence>
<dbReference type="SUPFAM" id="SSF81321">
    <property type="entry name" value="Family A G protein-coupled receptor-like"/>
    <property type="match status" value="1"/>
</dbReference>
<evidence type="ECO:0000256" key="8">
    <source>
        <dbReference type="SAM" id="Phobius"/>
    </source>
</evidence>
<dbReference type="InterPro" id="IPR000276">
    <property type="entry name" value="GPCR_Rhodpsn"/>
</dbReference>
<evidence type="ECO:0000256" key="6">
    <source>
        <dbReference type="ARBA" id="ARBA00023170"/>
    </source>
</evidence>
<reference evidence="10" key="1">
    <citation type="submission" date="2021-02" db="EMBL/GenBank/DDBJ databases">
        <authorList>
            <person name="Nowell W R."/>
        </authorList>
    </citation>
    <scope>NUCLEOTIDE SEQUENCE</scope>
</reference>
<dbReference type="PROSITE" id="PS50262">
    <property type="entry name" value="G_PROTEIN_RECEP_F1_2"/>
    <property type="match status" value="1"/>
</dbReference>
<evidence type="ECO:0000259" key="9">
    <source>
        <dbReference type="PROSITE" id="PS50262"/>
    </source>
</evidence>
<keyword evidence="3 8" id="KW-1133">Transmembrane helix</keyword>
<sequence length="321" mass="37113">MSSQYSSNLVVTMQLVQTYTCQIVGSILIFIGTVGCIFNIIIFSKKTLRKNPCSIYFIAYNIVNLLYIYCNLLYIVISLGYNIDPAIYSLVFCRLHLYASLLLHCLNQYYLILASVDRMFITSRNANRRRRSTKRLAYICIIIGTIFWALFHSHTLIFTSITQFAPYVYVCYFQPGPETTFVAYYTIITETLVLVLMITCGLCSLNNIRKIRRIRAISNESVKNVPKNNLRSASSKDRQFVFMLIVDIIIYTLFTFVLPIFLIYGQITQNDVKSYNRTQIENIIRNLCLFSITIPSCLSCYANFAISKTFRNEVKTILLCR</sequence>
<feature type="transmembrane region" description="Helical" evidence="8">
    <location>
        <begin position="283"/>
        <end position="306"/>
    </location>
</feature>
<feature type="transmembrane region" description="Helical" evidence="8">
    <location>
        <begin position="136"/>
        <end position="161"/>
    </location>
</feature>
<keyword evidence="5 8" id="KW-0472">Membrane</keyword>
<dbReference type="GO" id="GO:0016020">
    <property type="term" value="C:membrane"/>
    <property type="evidence" value="ECO:0007669"/>
    <property type="project" value="UniProtKB-SubCell"/>
</dbReference>
<keyword evidence="6" id="KW-0675">Receptor</keyword>
<dbReference type="PANTHER" id="PTHR24238:SF47">
    <property type="entry name" value="ECDYSTEROIDS_DOPAMINE RECEPTOR-RELATED"/>
    <property type="match status" value="1"/>
</dbReference>
<dbReference type="Proteomes" id="UP000663845">
    <property type="component" value="Unassembled WGS sequence"/>
</dbReference>
<keyword evidence="4" id="KW-0297">G-protein coupled receptor</keyword>
<gene>
    <name evidence="10" type="ORF">JYZ213_LOCUS29688</name>
    <name evidence="11" type="ORF">OXD698_LOCUS26399</name>
</gene>
<feature type="transmembrane region" description="Helical" evidence="8">
    <location>
        <begin position="240"/>
        <end position="263"/>
    </location>
</feature>
<comment type="subcellular location">
    <subcellularLocation>
        <location evidence="1">Membrane</location>
        <topology evidence="1">Multi-pass membrane protein</topology>
    </subcellularLocation>
</comment>
<dbReference type="PANTHER" id="PTHR24238">
    <property type="entry name" value="G-PROTEIN COUPLED RECEPTOR"/>
    <property type="match status" value="1"/>
</dbReference>
<evidence type="ECO:0000256" key="3">
    <source>
        <dbReference type="ARBA" id="ARBA00022989"/>
    </source>
</evidence>
<dbReference type="InterPro" id="IPR017452">
    <property type="entry name" value="GPCR_Rhodpsn_7TM"/>
</dbReference>
<comment type="caution">
    <text evidence="10">The sequence shown here is derived from an EMBL/GenBank/DDBJ whole genome shotgun (WGS) entry which is preliminary data.</text>
</comment>
<keyword evidence="2 8" id="KW-0812">Transmembrane</keyword>
<accession>A0A815A900</accession>
<feature type="domain" description="G-protein coupled receptors family 1 profile" evidence="9">
    <location>
        <begin position="35"/>
        <end position="303"/>
    </location>
</feature>
<dbReference type="Pfam" id="PF00001">
    <property type="entry name" value="7tm_1"/>
    <property type="match status" value="1"/>
</dbReference>
<evidence type="ECO:0000313" key="12">
    <source>
        <dbReference type="Proteomes" id="UP000663845"/>
    </source>
</evidence>
<feature type="transmembrane region" description="Helical" evidence="8">
    <location>
        <begin position="23"/>
        <end position="43"/>
    </location>
</feature>
<dbReference type="EMBL" id="CAJNOG010000459">
    <property type="protein sequence ID" value="CAF1252361.1"/>
    <property type="molecule type" value="Genomic_DNA"/>
</dbReference>
<evidence type="ECO:0000256" key="1">
    <source>
        <dbReference type="ARBA" id="ARBA00004141"/>
    </source>
</evidence>
<protein>
    <recommendedName>
        <fullName evidence="9">G-protein coupled receptors family 1 profile domain-containing protein</fullName>
    </recommendedName>
</protein>
<dbReference type="EMBL" id="CAJOAZ010002627">
    <property type="protein sequence ID" value="CAF3945983.1"/>
    <property type="molecule type" value="Genomic_DNA"/>
</dbReference>
<evidence type="ECO:0000256" key="2">
    <source>
        <dbReference type="ARBA" id="ARBA00022692"/>
    </source>
</evidence>
<organism evidence="10 12">
    <name type="scientific">Adineta steineri</name>
    <dbReference type="NCBI Taxonomy" id="433720"/>
    <lineage>
        <taxon>Eukaryota</taxon>
        <taxon>Metazoa</taxon>
        <taxon>Spiralia</taxon>
        <taxon>Gnathifera</taxon>
        <taxon>Rotifera</taxon>
        <taxon>Eurotatoria</taxon>
        <taxon>Bdelloidea</taxon>
        <taxon>Adinetida</taxon>
        <taxon>Adinetidae</taxon>
        <taxon>Adineta</taxon>
    </lineage>
</organism>
<feature type="transmembrane region" description="Helical" evidence="8">
    <location>
        <begin position="55"/>
        <end position="77"/>
    </location>
</feature>
<evidence type="ECO:0000313" key="11">
    <source>
        <dbReference type="EMBL" id="CAF3945983.1"/>
    </source>
</evidence>